<proteinExistence type="predicted"/>
<protein>
    <submittedName>
        <fullName evidence="3">Uncharacterized protein</fullName>
    </submittedName>
</protein>
<feature type="chain" id="PRO_5021220228" evidence="2">
    <location>
        <begin position="30"/>
        <end position="204"/>
    </location>
</feature>
<evidence type="ECO:0000256" key="1">
    <source>
        <dbReference type="SAM" id="MobiDB-lite"/>
    </source>
</evidence>
<accession>A0A4Z2FAC3</accession>
<dbReference type="AlphaFoldDB" id="A0A4Z2FAC3"/>
<evidence type="ECO:0000313" key="4">
    <source>
        <dbReference type="Proteomes" id="UP000314294"/>
    </source>
</evidence>
<sequence length="204" mass="22937">MCVDGLSGQLLSAAHPSLLLLLLLQHESPLSTITALQNISHYSGATATPSPPLCFYPLGGSPLPVEYPSLRLQGAWVDQWLDWVLFICSPFPERNSSRSPQRRIGDEAVAPIEIQHREEENACLPQKNLINPSAFPEGLSCGNPPMCFYSPRLFILRMKREERRDIRRCRFGSCCRRRVNVLHMPPAPGPLHEDPDLTQHPPDR</sequence>
<feature type="compositionally biased region" description="Basic and acidic residues" evidence="1">
    <location>
        <begin position="191"/>
        <end position="204"/>
    </location>
</feature>
<evidence type="ECO:0000313" key="3">
    <source>
        <dbReference type="EMBL" id="TNN38138.1"/>
    </source>
</evidence>
<keyword evidence="2" id="KW-0732">Signal</keyword>
<evidence type="ECO:0000256" key="2">
    <source>
        <dbReference type="SAM" id="SignalP"/>
    </source>
</evidence>
<comment type="caution">
    <text evidence="3">The sequence shown here is derived from an EMBL/GenBank/DDBJ whole genome shotgun (WGS) entry which is preliminary data.</text>
</comment>
<gene>
    <name evidence="3" type="ORF">EYF80_051700</name>
</gene>
<feature type="signal peptide" evidence="2">
    <location>
        <begin position="1"/>
        <end position="29"/>
    </location>
</feature>
<feature type="region of interest" description="Disordered" evidence="1">
    <location>
        <begin position="185"/>
        <end position="204"/>
    </location>
</feature>
<dbReference type="Proteomes" id="UP000314294">
    <property type="component" value="Unassembled WGS sequence"/>
</dbReference>
<organism evidence="3 4">
    <name type="scientific">Liparis tanakae</name>
    <name type="common">Tanaka's snailfish</name>
    <dbReference type="NCBI Taxonomy" id="230148"/>
    <lineage>
        <taxon>Eukaryota</taxon>
        <taxon>Metazoa</taxon>
        <taxon>Chordata</taxon>
        <taxon>Craniata</taxon>
        <taxon>Vertebrata</taxon>
        <taxon>Euteleostomi</taxon>
        <taxon>Actinopterygii</taxon>
        <taxon>Neopterygii</taxon>
        <taxon>Teleostei</taxon>
        <taxon>Neoteleostei</taxon>
        <taxon>Acanthomorphata</taxon>
        <taxon>Eupercaria</taxon>
        <taxon>Perciformes</taxon>
        <taxon>Cottioidei</taxon>
        <taxon>Cottales</taxon>
        <taxon>Liparidae</taxon>
        <taxon>Liparis</taxon>
    </lineage>
</organism>
<name>A0A4Z2FAC3_9TELE</name>
<dbReference type="EMBL" id="SRLO01001401">
    <property type="protein sequence ID" value="TNN38138.1"/>
    <property type="molecule type" value="Genomic_DNA"/>
</dbReference>
<keyword evidence="4" id="KW-1185">Reference proteome</keyword>
<reference evidence="3 4" key="1">
    <citation type="submission" date="2019-03" db="EMBL/GenBank/DDBJ databases">
        <title>First draft genome of Liparis tanakae, snailfish: a comprehensive survey of snailfish specific genes.</title>
        <authorList>
            <person name="Kim W."/>
            <person name="Song I."/>
            <person name="Jeong J.-H."/>
            <person name="Kim D."/>
            <person name="Kim S."/>
            <person name="Ryu S."/>
            <person name="Song J.Y."/>
            <person name="Lee S.K."/>
        </authorList>
    </citation>
    <scope>NUCLEOTIDE SEQUENCE [LARGE SCALE GENOMIC DNA]</scope>
    <source>
        <tissue evidence="3">Muscle</tissue>
    </source>
</reference>